<dbReference type="Pfam" id="PF00535">
    <property type="entry name" value="Glycos_transf_2"/>
    <property type="match status" value="1"/>
</dbReference>
<keyword evidence="4 7" id="KW-0812">Transmembrane</keyword>
<dbReference type="PANTHER" id="PTHR48090">
    <property type="entry name" value="UNDECAPRENYL-PHOSPHATE 4-DEOXY-4-FORMAMIDO-L-ARABINOSE TRANSFERASE-RELATED"/>
    <property type="match status" value="1"/>
</dbReference>
<sequence length="328" mass="36386">MSNFSTTHADAAHRRLTVLVAAYNEASSLPLLHPLIRAALDDVHAAHGIETRVLYVDDGSHDATWSILQSFREQDPQVSVLRLSRNFGKEIALTAGLDQIEQGGVVILDADGQDPPALISSLVPYWLQGYDDVYGTRTNRDGELWFKRITAKWFYRVIGHLSDTPIPADTGDFRLLSERAVQALGQLRERNRFMKGLFGWVGYNRISVPYSRAPRNAGKTKFNFRGLWNLALDGITSFSLAPLRLATYTGVVAALFAFAGMAFVMIRAALYGDPVAGWPSMMAVILFIGGVQLLALGVIGEYLGRMYNESKQRPLYLVDQQLPDRSGH</sequence>
<dbReference type="EC" id="2.4.-.-" evidence="9"/>
<reference evidence="9 10" key="1">
    <citation type="submission" date="2024-01" db="EMBL/GenBank/DDBJ databases">
        <title>Novel species of the genus Luteimonas isolated from rivers.</title>
        <authorList>
            <person name="Lu H."/>
        </authorList>
    </citation>
    <scope>NUCLEOTIDE SEQUENCE [LARGE SCALE GENOMIC DNA]</scope>
    <source>
        <strain evidence="9 10">FXH3W</strain>
    </source>
</reference>
<evidence type="ECO:0000256" key="5">
    <source>
        <dbReference type="ARBA" id="ARBA00022989"/>
    </source>
</evidence>
<evidence type="ECO:0000259" key="8">
    <source>
        <dbReference type="Pfam" id="PF00535"/>
    </source>
</evidence>
<evidence type="ECO:0000256" key="1">
    <source>
        <dbReference type="ARBA" id="ARBA00004141"/>
    </source>
</evidence>
<dbReference type="Proteomes" id="UP001356170">
    <property type="component" value="Unassembled WGS sequence"/>
</dbReference>
<dbReference type="InterPro" id="IPR001173">
    <property type="entry name" value="Glyco_trans_2-like"/>
</dbReference>
<keyword evidence="2 9" id="KW-0328">Glycosyltransferase</keyword>
<keyword evidence="10" id="KW-1185">Reference proteome</keyword>
<evidence type="ECO:0000313" key="9">
    <source>
        <dbReference type="EMBL" id="MEF2155554.1"/>
    </source>
</evidence>
<keyword evidence="3 9" id="KW-0808">Transferase</keyword>
<organism evidence="9 10">
    <name type="scientific">Aquilutibacter rugosus</name>
    <dbReference type="NCBI Taxonomy" id="3115820"/>
    <lineage>
        <taxon>Bacteria</taxon>
        <taxon>Pseudomonadati</taxon>
        <taxon>Pseudomonadota</taxon>
        <taxon>Gammaproteobacteria</taxon>
        <taxon>Lysobacterales</taxon>
        <taxon>Lysobacteraceae</taxon>
        <taxon>Aquilutibacter</taxon>
    </lineage>
</organism>
<accession>A0ABU7V151</accession>
<feature type="domain" description="Glycosyltransferase 2-like" evidence="8">
    <location>
        <begin position="17"/>
        <end position="184"/>
    </location>
</feature>
<comment type="caution">
    <text evidence="9">The sequence shown here is derived from an EMBL/GenBank/DDBJ whole genome shotgun (WGS) entry which is preliminary data.</text>
</comment>
<evidence type="ECO:0000313" key="10">
    <source>
        <dbReference type="Proteomes" id="UP001356170"/>
    </source>
</evidence>
<evidence type="ECO:0000256" key="3">
    <source>
        <dbReference type="ARBA" id="ARBA00022679"/>
    </source>
</evidence>
<keyword evidence="5 7" id="KW-1133">Transmembrane helix</keyword>
<evidence type="ECO:0000256" key="7">
    <source>
        <dbReference type="SAM" id="Phobius"/>
    </source>
</evidence>
<dbReference type="GO" id="GO:0016757">
    <property type="term" value="F:glycosyltransferase activity"/>
    <property type="evidence" value="ECO:0007669"/>
    <property type="project" value="UniProtKB-KW"/>
</dbReference>
<gene>
    <name evidence="9" type="ORF">V3390_04810</name>
</gene>
<comment type="subcellular location">
    <subcellularLocation>
        <location evidence="1">Membrane</location>
        <topology evidence="1">Multi-pass membrane protein</topology>
    </subcellularLocation>
</comment>
<dbReference type="Gene3D" id="3.90.550.10">
    <property type="entry name" value="Spore Coat Polysaccharide Biosynthesis Protein SpsA, Chain A"/>
    <property type="match status" value="1"/>
</dbReference>
<evidence type="ECO:0000256" key="2">
    <source>
        <dbReference type="ARBA" id="ARBA00022676"/>
    </source>
</evidence>
<evidence type="ECO:0000256" key="4">
    <source>
        <dbReference type="ARBA" id="ARBA00022692"/>
    </source>
</evidence>
<dbReference type="RefSeq" id="WP_331703573.1">
    <property type="nucleotide sequence ID" value="NZ_JAZHBO010000001.1"/>
</dbReference>
<dbReference type="CDD" id="cd04187">
    <property type="entry name" value="DPM1_like_bac"/>
    <property type="match status" value="1"/>
</dbReference>
<proteinExistence type="predicted"/>
<dbReference type="InterPro" id="IPR029044">
    <property type="entry name" value="Nucleotide-diphossugar_trans"/>
</dbReference>
<name>A0ABU7V151_9GAMM</name>
<feature type="transmembrane region" description="Helical" evidence="7">
    <location>
        <begin position="282"/>
        <end position="303"/>
    </location>
</feature>
<dbReference type="EMBL" id="JAZHBO010000001">
    <property type="protein sequence ID" value="MEF2155554.1"/>
    <property type="molecule type" value="Genomic_DNA"/>
</dbReference>
<protein>
    <submittedName>
        <fullName evidence="9">Glycosyltransferase family 2 protein</fullName>
        <ecNumber evidence="9">2.4.-.-</ecNumber>
    </submittedName>
</protein>
<feature type="transmembrane region" description="Helical" evidence="7">
    <location>
        <begin position="245"/>
        <end position="270"/>
    </location>
</feature>
<keyword evidence="6 7" id="KW-0472">Membrane</keyword>
<dbReference type="PANTHER" id="PTHR48090:SF1">
    <property type="entry name" value="PROPHAGE BACTOPRENOL GLUCOSYL TRANSFERASE HOMOLOG"/>
    <property type="match status" value="1"/>
</dbReference>
<evidence type="ECO:0000256" key="6">
    <source>
        <dbReference type="ARBA" id="ARBA00023136"/>
    </source>
</evidence>
<dbReference type="InterPro" id="IPR050256">
    <property type="entry name" value="Glycosyltransferase_2"/>
</dbReference>
<dbReference type="SUPFAM" id="SSF53448">
    <property type="entry name" value="Nucleotide-diphospho-sugar transferases"/>
    <property type="match status" value="1"/>
</dbReference>